<feature type="transmembrane region" description="Helical" evidence="2">
    <location>
        <begin position="559"/>
        <end position="584"/>
    </location>
</feature>
<name>A0A939E1X0_9CORY</name>
<dbReference type="EMBL" id="JAFLEQ010000016">
    <property type="protein sequence ID" value="MBN9644981.1"/>
    <property type="molecule type" value="Genomic_DNA"/>
</dbReference>
<evidence type="ECO:0000313" key="4">
    <source>
        <dbReference type="EMBL" id="MBN9644981.1"/>
    </source>
</evidence>
<comment type="caution">
    <text evidence="4">The sequence shown here is derived from an EMBL/GenBank/DDBJ whole genome shotgun (WGS) entry which is preliminary data.</text>
</comment>
<gene>
    <name evidence="4" type="ORF">JZY06_10215</name>
</gene>
<dbReference type="SUPFAM" id="SSF56112">
    <property type="entry name" value="Protein kinase-like (PK-like)"/>
    <property type="match status" value="1"/>
</dbReference>
<feature type="domain" description="Protein kinase" evidence="3">
    <location>
        <begin position="24"/>
        <end position="362"/>
    </location>
</feature>
<feature type="transmembrane region" description="Helical" evidence="2">
    <location>
        <begin position="687"/>
        <end position="709"/>
    </location>
</feature>
<feature type="transmembrane region" description="Helical" evidence="2">
    <location>
        <begin position="501"/>
        <end position="521"/>
    </location>
</feature>
<dbReference type="Gene3D" id="1.10.510.10">
    <property type="entry name" value="Transferase(Phosphotransferase) domain 1"/>
    <property type="match status" value="1"/>
</dbReference>
<accession>A0A939E1X0</accession>
<dbReference type="InterPro" id="IPR011009">
    <property type="entry name" value="Kinase-like_dom_sf"/>
</dbReference>
<dbReference type="InterPro" id="IPR000719">
    <property type="entry name" value="Prot_kinase_dom"/>
</dbReference>
<dbReference type="RefSeq" id="WP_207279430.1">
    <property type="nucleotide sequence ID" value="NZ_JAFLEQ010000016.1"/>
</dbReference>
<keyword evidence="2" id="KW-0812">Transmembrane</keyword>
<protein>
    <recommendedName>
        <fullName evidence="3">Protein kinase domain-containing protein</fullName>
    </recommendedName>
</protein>
<evidence type="ECO:0000313" key="5">
    <source>
        <dbReference type="Proteomes" id="UP000664332"/>
    </source>
</evidence>
<dbReference type="GO" id="GO:0004672">
    <property type="term" value="F:protein kinase activity"/>
    <property type="evidence" value="ECO:0007669"/>
    <property type="project" value="InterPro"/>
</dbReference>
<dbReference type="AlphaFoldDB" id="A0A939E1X0"/>
<keyword evidence="2" id="KW-0472">Membrane</keyword>
<dbReference type="Proteomes" id="UP000664332">
    <property type="component" value="Unassembled WGS sequence"/>
</dbReference>
<evidence type="ECO:0000256" key="2">
    <source>
        <dbReference type="SAM" id="Phobius"/>
    </source>
</evidence>
<keyword evidence="5" id="KW-1185">Reference proteome</keyword>
<feature type="transmembrane region" description="Helical" evidence="2">
    <location>
        <begin position="475"/>
        <end position="494"/>
    </location>
</feature>
<keyword evidence="2" id="KW-1133">Transmembrane helix</keyword>
<evidence type="ECO:0000259" key="3">
    <source>
        <dbReference type="PROSITE" id="PS50011"/>
    </source>
</evidence>
<feature type="transmembrane region" description="Helical" evidence="2">
    <location>
        <begin position="596"/>
        <end position="623"/>
    </location>
</feature>
<feature type="transmembrane region" description="Helical" evidence="2">
    <location>
        <begin position="654"/>
        <end position="675"/>
    </location>
</feature>
<reference evidence="4" key="1">
    <citation type="submission" date="2021-03" db="EMBL/GenBank/DDBJ databases">
        <authorList>
            <person name="Sun Q."/>
        </authorList>
    </citation>
    <scope>NUCLEOTIDE SEQUENCE</scope>
    <source>
        <strain evidence="4">CCM 8862</strain>
    </source>
</reference>
<sequence>MDDNDQNESFSFTRRDGAGKQTAIILQGQVGVGGEATIYRVVEPDRLNEVAKIFPPGTDPGGRRERKLRAMVANRPEERKIRGHSYLAWPKAVVEDGEENFMGVTLLYHDPDWCRSFTDFLDHDKDAISRLKVAVNLIAAVELAQRNGLVIGDLTPANVLVRNDFSVVFVDLDSAQWGDYRCGGVTADFAAPENLPAAYTGPCPEFPDKWDDPKNRWTPAREREKNSDWYVMAILLFMLVTDVRPFDFGVWTGADDNYPSSPDRRRKGLWVGGDATGYTWPKDEPQLLRERGIKQLFATAFAGLHGNGDAPKRPGPKQWFTVLSQVAESYQVEVSAEIRQLFGVAAAKRNIHPQTHQGNTRIWRDPSELLDETLESIPPRTATPGTKPRPAVGRKPASSTAFQSAGVKAGKLPWETWFSKQPGFFPDTSLKEMTAMALGLSLVAAAARVPTGFGSSFDSLERPGAIGSLIPAETVAFFCGMVPIMLAAVALVSARRTWSRYGRPVLAVVAALAGLMSFWAVDPVRFVGISTGSASISRFVEMQLVNNWLITPYLGHPDWYPLACIALGGGAFVVGMYLVFEGFLQAGCGATVYERMVVAFSTVTVLMVTAAPLLGLLHVRWFIKEAEGVYWKETLSDPLSGTVREIFHSAPLPVQWVLGQSAKSAFYLLAVVLLIQCLRAKGQRMKSFLCAVVLLCSGFVCWAECWPRVKHRLEAAGPARVVNPGDVSPGEWLLLGGDTDTKVAWQLYRTVPVVDPEADKPVGGISPVPLDPPAIFRGPDFFRDVEGVPEHAVYGFNLEHNPDDPLGLLISVTETPPEVEDN</sequence>
<evidence type="ECO:0000256" key="1">
    <source>
        <dbReference type="SAM" id="MobiDB-lite"/>
    </source>
</evidence>
<proteinExistence type="predicted"/>
<dbReference type="GO" id="GO:0005524">
    <property type="term" value="F:ATP binding"/>
    <property type="evidence" value="ECO:0007669"/>
    <property type="project" value="InterPro"/>
</dbReference>
<dbReference type="PROSITE" id="PS50011">
    <property type="entry name" value="PROTEIN_KINASE_DOM"/>
    <property type="match status" value="1"/>
</dbReference>
<feature type="region of interest" description="Disordered" evidence="1">
    <location>
        <begin position="375"/>
        <end position="402"/>
    </location>
</feature>
<organism evidence="4 5">
    <name type="scientific">Corynebacterium mendelii</name>
    <dbReference type="NCBI Taxonomy" id="2765362"/>
    <lineage>
        <taxon>Bacteria</taxon>
        <taxon>Bacillati</taxon>
        <taxon>Actinomycetota</taxon>
        <taxon>Actinomycetes</taxon>
        <taxon>Mycobacteriales</taxon>
        <taxon>Corynebacteriaceae</taxon>
        <taxon>Corynebacterium</taxon>
    </lineage>
</organism>